<dbReference type="Proteomes" id="UP001189429">
    <property type="component" value="Unassembled WGS sequence"/>
</dbReference>
<protein>
    <submittedName>
        <fullName evidence="2">Uncharacterized protein</fullName>
    </submittedName>
</protein>
<dbReference type="EMBL" id="CAUYUJ010010835">
    <property type="protein sequence ID" value="CAK0830368.1"/>
    <property type="molecule type" value="Genomic_DNA"/>
</dbReference>
<name>A0ABN9SG69_9DINO</name>
<evidence type="ECO:0000256" key="1">
    <source>
        <dbReference type="SAM" id="MobiDB-lite"/>
    </source>
</evidence>
<evidence type="ECO:0000313" key="2">
    <source>
        <dbReference type="EMBL" id="CAK0830368.1"/>
    </source>
</evidence>
<evidence type="ECO:0000313" key="3">
    <source>
        <dbReference type="Proteomes" id="UP001189429"/>
    </source>
</evidence>
<feature type="compositionally biased region" description="Basic residues" evidence="1">
    <location>
        <begin position="789"/>
        <end position="801"/>
    </location>
</feature>
<accession>A0ABN9SG69</accession>
<feature type="compositionally biased region" description="Low complexity" evidence="1">
    <location>
        <begin position="635"/>
        <end position="644"/>
    </location>
</feature>
<organism evidence="2 3">
    <name type="scientific">Prorocentrum cordatum</name>
    <dbReference type="NCBI Taxonomy" id="2364126"/>
    <lineage>
        <taxon>Eukaryota</taxon>
        <taxon>Sar</taxon>
        <taxon>Alveolata</taxon>
        <taxon>Dinophyceae</taxon>
        <taxon>Prorocentrales</taxon>
        <taxon>Prorocentraceae</taxon>
        <taxon>Prorocentrum</taxon>
    </lineage>
</organism>
<reference evidence="2" key="1">
    <citation type="submission" date="2023-10" db="EMBL/GenBank/DDBJ databases">
        <authorList>
            <person name="Chen Y."/>
            <person name="Shah S."/>
            <person name="Dougan E. K."/>
            <person name="Thang M."/>
            <person name="Chan C."/>
        </authorList>
    </citation>
    <scope>NUCLEOTIDE SEQUENCE [LARGE SCALE GENOMIC DNA]</scope>
</reference>
<comment type="caution">
    <text evidence="2">The sequence shown here is derived from an EMBL/GenBank/DDBJ whole genome shotgun (WGS) entry which is preliminary data.</text>
</comment>
<feature type="region of interest" description="Disordered" evidence="1">
    <location>
        <begin position="635"/>
        <end position="662"/>
    </location>
</feature>
<proteinExistence type="predicted"/>
<sequence>MAVRVETLFDELIASNSRSVYEAHQRGTVEPASEHGIGISDIRAFLENLPCEGRQKHQKFWKVVVDYLAEWVAPDDFSLEALGGAAKDGPQGAPGESEEQWAERERRAGGLPLGKEQLARGDYMQVVVEKNENGTYAVMKISNLKEAISAAAAHALCQQGALRAPRRANSHGARKAFQTILQKAKGWKLMFAKTAGEAEAEDPSARGRASSGGERTPTTEEITRGMEFIQDNAPPAGTMAQAEWLLIHNKAVDSPIRGWPAQYVNKICEVKAKSKMVAELEQYFPLRLHDLKDSILRDAVAPMAPCLPDHGLIAVGRPEAGKTPFAFLLMASCIGQHWIDALGIDGAKPGWYRAKQFDDMRGVEGNIYNGVVVDDGNVPRFRYDDVKQFLDAGFKGHVDCRYSPVSFVKNCFRAICDNTWDKDAEPPNPKHGDVLTREEFLPMLRPPSPRVPEEDLLAILKRGVVIIAGYRAIYLRLPSSSQEASISAVAEGEVGDNWFQRANMSAYGALKRGVKEYPDGFKEAKIAEAELFASLLASQPHGAGEASSARDDPIPAWDGSLPASSERAPGLWALLQPEKQSALASLAYQSIQRNGGLSASVFHDMRAEFGIGRDVASDVARYFLAGAKGAKALSKGSEAGAGKALDGDAVAEMDPDGPRESALQSDEAAWDDLQNDAMAFLGLDTEAPDEVPGGDAVAESELKGAFEDALKRDEVAIDELHRDAMDFLGTDNPPPEKGMKYFAPRIGGAWLEAAERLLGKEKNADLIADEAVGDLIVDEATGEASRSAPPKRRRILGKRGA</sequence>
<feature type="region of interest" description="Disordered" evidence="1">
    <location>
        <begin position="195"/>
        <end position="218"/>
    </location>
</feature>
<gene>
    <name evidence="2" type="ORF">PCOR1329_LOCUS29024</name>
</gene>
<keyword evidence="3" id="KW-1185">Reference proteome</keyword>
<feature type="region of interest" description="Disordered" evidence="1">
    <location>
        <begin position="779"/>
        <end position="801"/>
    </location>
</feature>